<feature type="transmembrane region" description="Helical" evidence="1">
    <location>
        <begin position="378"/>
        <end position="396"/>
    </location>
</feature>
<feature type="transmembrane region" description="Helical" evidence="1">
    <location>
        <begin position="151"/>
        <end position="174"/>
    </location>
</feature>
<dbReference type="OrthoDB" id="401427at2"/>
<evidence type="ECO:0000313" key="2">
    <source>
        <dbReference type="EMBL" id="QBF34604.1"/>
    </source>
</evidence>
<keyword evidence="3" id="KW-1185">Reference proteome</keyword>
<feature type="transmembrane region" description="Helical" evidence="1">
    <location>
        <begin position="345"/>
        <end position="366"/>
    </location>
</feature>
<evidence type="ECO:0000313" key="3">
    <source>
        <dbReference type="Proteomes" id="UP000289326"/>
    </source>
</evidence>
<keyword evidence="1" id="KW-0472">Membrane</keyword>
<feature type="transmembrane region" description="Helical" evidence="1">
    <location>
        <begin position="124"/>
        <end position="145"/>
    </location>
</feature>
<evidence type="ECO:0000256" key="1">
    <source>
        <dbReference type="SAM" id="Phobius"/>
    </source>
</evidence>
<reference evidence="2 3" key="1">
    <citation type="submission" date="2019-01" db="EMBL/GenBank/DDBJ databases">
        <title>Complete sequence and annotation of the Mycoplasma phocirhinis strain 852T genome.</title>
        <authorList>
            <person name="Frasca S.Jr."/>
            <person name="Kutish G.F."/>
            <person name="Castellanos Gell J."/>
            <person name="Michaels D.L."/>
            <person name="Brown D.R."/>
        </authorList>
    </citation>
    <scope>NUCLEOTIDE SEQUENCE [LARGE SCALE GENOMIC DNA]</scope>
    <source>
        <strain evidence="2 3">852</strain>
    </source>
</reference>
<proteinExistence type="predicted"/>
<protein>
    <submittedName>
        <fullName evidence="2">Uncharacterized protein</fullName>
    </submittedName>
</protein>
<feature type="transmembrane region" description="Helical" evidence="1">
    <location>
        <begin position="278"/>
        <end position="295"/>
    </location>
</feature>
<dbReference type="NCBIfam" id="NF045937">
    <property type="entry name" value="MSC_0624_12TM"/>
    <property type="match status" value="1"/>
</dbReference>
<feature type="transmembrane region" description="Helical" evidence="1">
    <location>
        <begin position="186"/>
        <end position="210"/>
    </location>
</feature>
<feature type="transmembrane region" description="Helical" evidence="1">
    <location>
        <begin position="449"/>
        <end position="474"/>
    </location>
</feature>
<dbReference type="EMBL" id="CP034841">
    <property type="protein sequence ID" value="QBF34604.1"/>
    <property type="molecule type" value="Genomic_DNA"/>
</dbReference>
<feature type="transmembrane region" description="Helical" evidence="1">
    <location>
        <begin position="30"/>
        <end position="49"/>
    </location>
</feature>
<name>A0A4P6MSF1_9BACT</name>
<dbReference type="Proteomes" id="UP000289326">
    <property type="component" value="Chromosome"/>
</dbReference>
<dbReference type="AlphaFoldDB" id="A0A4P6MSF1"/>
<dbReference type="RefSeq" id="WP_130429381.1">
    <property type="nucleotide sequence ID" value="NZ_CP034841.1"/>
</dbReference>
<organism evidence="2 3">
    <name type="scientific">Mycoplasmopsis phocirhinis</name>
    <dbReference type="NCBI Taxonomy" id="142650"/>
    <lineage>
        <taxon>Bacteria</taxon>
        <taxon>Bacillati</taxon>
        <taxon>Mycoplasmatota</taxon>
        <taxon>Mycoplasmoidales</taxon>
        <taxon>Metamycoplasmataceae</taxon>
        <taxon>Mycoplasmopsis</taxon>
    </lineage>
</organism>
<keyword evidence="1" id="KW-1133">Transmembrane helix</keyword>
<accession>A0A4P6MSF1</accession>
<dbReference type="KEGG" id="mphi:EG856_01545"/>
<feature type="transmembrane region" description="Helical" evidence="1">
    <location>
        <begin position="237"/>
        <end position="258"/>
    </location>
</feature>
<keyword evidence="1" id="KW-0812">Transmembrane</keyword>
<feature type="transmembrane region" description="Helical" evidence="1">
    <location>
        <begin position="84"/>
        <end position="103"/>
    </location>
</feature>
<gene>
    <name evidence="2" type="ORF">EG856_01545</name>
</gene>
<sequence>MTDINIENKRVYDNHESVSNKQKRNLATKIYQWVLLSLLFITTLLIFIFGEKTLLSNEIIAKFSGSKETFAIYLNNFNNQFKEINAIIFIRMTLLLFIFVYPLSKVFADLEINKEKIQYYWPWFIVYVLISLTSFLLMFLFHSAIIKDTFIVAAVLLAVIFLGDFSNAIFTFFLKRKSDPINTGNLNIFIITQVFKFVLLITTIAILFIWNSSGPLLLQNNKFAIWFKDLFEVKKSANLVIIIVLFVAFSLIVFFAFYDKINILITKQYSKQYLKQKLIFNLVILFAILLWSIKIMTLVKPNTSFLVEQTNTANYASLAFILVPILLFVFYILINTIPKIRIKSLLMNTAIFASFNSILWIAFSIFTLNSNEPKIDLIVLFSSIISSLIILGVFIYRNYSITKTSIIFINLLAIINIIVLNIFSFSQLFISKGNNELNFINLTLSVPQIFSIVQASLSIAFLIGTITQFWIVIFKINNTKNIFKNEVKHEKH</sequence>
<feature type="transmembrane region" description="Helical" evidence="1">
    <location>
        <begin position="408"/>
        <end position="429"/>
    </location>
</feature>
<feature type="transmembrane region" description="Helical" evidence="1">
    <location>
        <begin position="315"/>
        <end position="333"/>
    </location>
</feature>